<dbReference type="EMBL" id="JAGSYN010000161">
    <property type="protein sequence ID" value="KAG7662802.1"/>
    <property type="molecule type" value="Genomic_DNA"/>
</dbReference>
<keyword evidence="1" id="KW-0479">Metal-binding</keyword>
<feature type="compositionally biased region" description="Polar residues" evidence="5">
    <location>
        <begin position="78"/>
        <end position="90"/>
    </location>
</feature>
<accession>A0A8J5QGV7</accession>
<comment type="caution">
    <text evidence="7">The sequence shown here is derived from an EMBL/GenBank/DDBJ whole genome shotgun (WGS) entry which is preliminary data.</text>
</comment>
<keyword evidence="8" id="KW-1185">Reference proteome</keyword>
<gene>
    <name evidence="7" type="ORF">J8A68_003656</name>
</gene>
<evidence type="ECO:0000313" key="7">
    <source>
        <dbReference type="EMBL" id="KAG7662802.1"/>
    </source>
</evidence>
<dbReference type="GO" id="GO:0008270">
    <property type="term" value="F:zinc ion binding"/>
    <property type="evidence" value="ECO:0007669"/>
    <property type="project" value="UniProtKB-KW"/>
</dbReference>
<evidence type="ECO:0000259" key="6">
    <source>
        <dbReference type="PROSITE" id="PS50157"/>
    </source>
</evidence>
<evidence type="ECO:0000256" key="2">
    <source>
        <dbReference type="ARBA" id="ARBA00022771"/>
    </source>
</evidence>
<reference evidence="7 8" key="1">
    <citation type="journal article" date="2021" name="DNA Res.">
        <title>Genome analysis of Candida subhashii reveals its hybrid nature and dual mitochondrial genome conformations.</title>
        <authorList>
            <person name="Mixao V."/>
            <person name="Hegedusova E."/>
            <person name="Saus E."/>
            <person name="Pryszcz L.P."/>
            <person name="Cillingova A."/>
            <person name="Nosek J."/>
            <person name="Gabaldon T."/>
        </authorList>
    </citation>
    <scope>NUCLEOTIDE SEQUENCE [LARGE SCALE GENOMIC DNA]</scope>
    <source>
        <strain evidence="7 8">CBS 10753</strain>
    </source>
</reference>
<dbReference type="GO" id="GO:0000981">
    <property type="term" value="F:DNA-binding transcription factor activity, RNA polymerase II-specific"/>
    <property type="evidence" value="ECO:0007669"/>
    <property type="project" value="TreeGrafter"/>
</dbReference>
<dbReference type="RefSeq" id="XP_049263035.1">
    <property type="nucleotide sequence ID" value="XM_049407534.1"/>
</dbReference>
<feature type="compositionally biased region" description="Low complexity" evidence="5">
    <location>
        <begin position="97"/>
        <end position="115"/>
    </location>
</feature>
<dbReference type="GeneID" id="73470456"/>
<dbReference type="InterPro" id="IPR013087">
    <property type="entry name" value="Znf_C2H2_type"/>
</dbReference>
<dbReference type="PANTHER" id="PTHR23235">
    <property type="entry name" value="KRUEPPEL-LIKE TRANSCRIPTION FACTOR"/>
    <property type="match status" value="1"/>
</dbReference>
<keyword evidence="2 4" id="KW-0863">Zinc-finger</keyword>
<dbReference type="OrthoDB" id="2687452at2759"/>
<feature type="compositionally biased region" description="Polar residues" evidence="5">
    <location>
        <begin position="35"/>
        <end position="50"/>
    </location>
</feature>
<proteinExistence type="predicted"/>
<evidence type="ECO:0000256" key="1">
    <source>
        <dbReference type="ARBA" id="ARBA00022723"/>
    </source>
</evidence>
<dbReference type="SMART" id="SM00355">
    <property type="entry name" value="ZnF_C2H2"/>
    <property type="match status" value="2"/>
</dbReference>
<evidence type="ECO:0000256" key="5">
    <source>
        <dbReference type="SAM" id="MobiDB-lite"/>
    </source>
</evidence>
<dbReference type="GO" id="GO:0000978">
    <property type="term" value="F:RNA polymerase II cis-regulatory region sequence-specific DNA binding"/>
    <property type="evidence" value="ECO:0007669"/>
    <property type="project" value="TreeGrafter"/>
</dbReference>
<name>A0A8J5QGV7_9ASCO</name>
<feature type="domain" description="C2H2-type" evidence="6">
    <location>
        <begin position="159"/>
        <end position="188"/>
    </location>
</feature>
<feature type="compositionally biased region" description="Basic and acidic residues" evidence="5">
    <location>
        <begin position="1"/>
        <end position="34"/>
    </location>
</feature>
<evidence type="ECO:0000256" key="4">
    <source>
        <dbReference type="PROSITE-ProRule" id="PRU00042"/>
    </source>
</evidence>
<dbReference type="AlphaFoldDB" id="A0A8J5QGV7"/>
<dbReference type="PROSITE" id="PS00028">
    <property type="entry name" value="ZINC_FINGER_C2H2_1"/>
    <property type="match status" value="1"/>
</dbReference>
<evidence type="ECO:0000313" key="8">
    <source>
        <dbReference type="Proteomes" id="UP000694255"/>
    </source>
</evidence>
<dbReference type="Proteomes" id="UP000694255">
    <property type="component" value="Unassembled WGS sequence"/>
</dbReference>
<dbReference type="PROSITE" id="PS50157">
    <property type="entry name" value="ZINC_FINGER_C2H2_2"/>
    <property type="match status" value="1"/>
</dbReference>
<evidence type="ECO:0000256" key="3">
    <source>
        <dbReference type="ARBA" id="ARBA00022833"/>
    </source>
</evidence>
<protein>
    <recommendedName>
        <fullName evidence="6">C2H2-type domain-containing protein</fullName>
    </recommendedName>
</protein>
<sequence length="329" mass="36622">MKLRKDSKGDLSDHETSSEGIKKEVISALLREEPSSSTNSQEQGQHSPDIQGNERKPTTSAPKDSPPPSSSDRDNFNPYVNFQSDYSVHLQQHAESKQQQQPQDQPQPPTSQDSSNFFFKVGRPRTSTTTTASKTADQFKVKKFNSKTPKPKPTNPRPHACTFEGCNWSFARQSDLRRHARSHVAPAFQCPYFRNDPTCHRNGGAFNRLDVLKRHLRLVHYVKDKHQIMPGGGSVSRVNGETSKDDPGWCRACQRMFPNSRIFVDHCVDCAQSLTPAEWKKSGNGEKGGEEDVGRYSNEEKATAALIIAQAAAASGDVEEEHNASDQSN</sequence>
<feature type="region of interest" description="Disordered" evidence="5">
    <location>
        <begin position="1"/>
        <end position="134"/>
    </location>
</feature>
<dbReference type="PANTHER" id="PTHR23235:SF120">
    <property type="entry name" value="KRUPPEL-LIKE FACTOR 15"/>
    <property type="match status" value="1"/>
</dbReference>
<organism evidence="7 8">
    <name type="scientific">[Candida] subhashii</name>
    <dbReference type="NCBI Taxonomy" id="561895"/>
    <lineage>
        <taxon>Eukaryota</taxon>
        <taxon>Fungi</taxon>
        <taxon>Dikarya</taxon>
        <taxon>Ascomycota</taxon>
        <taxon>Saccharomycotina</taxon>
        <taxon>Pichiomycetes</taxon>
        <taxon>Debaryomycetaceae</taxon>
        <taxon>Spathaspora</taxon>
    </lineage>
</organism>
<keyword evidence="3" id="KW-0862">Zinc</keyword>